<keyword evidence="2" id="KW-1185">Reference proteome</keyword>
<reference evidence="1" key="1">
    <citation type="journal article" date="2019" name="bioRxiv">
        <title>The Genome of the Zebra Mussel, Dreissena polymorpha: A Resource for Invasive Species Research.</title>
        <authorList>
            <person name="McCartney M.A."/>
            <person name="Auch B."/>
            <person name="Kono T."/>
            <person name="Mallez S."/>
            <person name="Zhang Y."/>
            <person name="Obille A."/>
            <person name="Becker A."/>
            <person name="Abrahante J.E."/>
            <person name="Garbe J."/>
            <person name="Badalamenti J.P."/>
            <person name="Herman A."/>
            <person name="Mangelson H."/>
            <person name="Liachko I."/>
            <person name="Sullivan S."/>
            <person name="Sone E.D."/>
            <person name="Koren S."/>
            <person name="Silverstein K.A.T."/>
            <person name="Beckman K.B."/>
            <person name="Gohl D.M."/>
        </authorList>
    </citation>
    <scope>NUCLEOTIDE SEQUENCE</scope>
    <source>
        <strain evidence="1">Duluth1</strain>
        <tissue evidence="1">Whole animal</tissue>
    </source>
</reference>
<proteinExistence type="predicted"/>
<dbReference type="EMBL" id="JAIWYP010000001">
    <property type="protein sequence ID" value="KAH3895181.1"/>
    <property type="molecule type" value="Genomic_DNA"/>
</dbReference>
<reference evidence="1" key="2">
    <citation type="submission" date="2020-11" db="EMBL/GenBank/DDBJ databases">
        <authorList>
            <person name="McCartney M.A."/>
            <person name="Auch B."/>
            <person name="Kono T."/>
            <person name="Mallez S."/>
            <person name="Becker A."/>
            <person name="Gohl D.M."/>
            <person name="Silverstein K.A.T."/>
            <person name="Koren S."/>
            <person name="Bechman K.B."/>
            <person name="Herman A."/>
            <person name="Abrahante J.E."/>
            <person name="Garbe J."/>
        </authorList>
    </citation>
    <scope>NUCLEOTIDE SEQUENCE</scope>
    <source>
        <strain evidence="1">Duluth1</strain>
        <tissue evidence="1">Whole animal</tissue>
    </source>
</reference>
<dbReference type="AlphaFoldDB" id="A0A9D4NJ40"/>
<evidence type="ECO:0000313" key="2">
    <source>
        <dbReference type="Proteomes" id="UP000828390"/>
    </source>
</evidence>
<gene>
    <name evidence="1" type="ORF">DPMN_019341</name>
</gene>
<accession>A0A9D4NJ40</accession>
<evidence type="ECO:0000313" key="1">
    <source>
        <dbReference type="EMBL" id="KAH3895181.1"/>
    </source>
</evidence>
<protein>
    <submittedName>
        <fullName evidence="1">Uncharacterized protein</fullName>
    </submittedName>
</protein>
<sequence>MNFFIFALCARPDDEHKAVLDKGKLDLLIDYDIGWGRIVDLNNTVIERNSYSRKQKKALANSVDPDETLHDAASHQGLRCLLIGISCRNRILKAFANSLDPDEMPQNVASYQDPNCN</sequence>
<name>A0A9D4NJ40_DREPO</name>
<comment type="caution">
    <text evidence="1">The sequence shown here is derived from an EMBL/GenBank/DDBJ whole genome shotgun (WGS) entry which is preliminary data.</text>
</comment>
<organism evidence="1 2">
    <name type="scientific">Dreissena polymorpha</name>
    <name type="common">Zebra mussel</name>
    <name type="synonym">Mytilus polymorpha</name>
    <dbReference type="NCBI Taxonomy" id="45954"/>
    <lineage>
        <taxon>Eukaryota</taxon>
        <taxon>Metazoa</taxon>
        <taxon>Spiralia</taxon>
        <taxon>Lophotrochozoa</taxon>
        <taxon>Mollusca</taxon>
        <taxon>Bivalvia</taxon>
        <taxon>Autobranchia</taxon>
        <taxon>Heteroconchia</taxon>
        <taxon>Euheterodonta</taxon>
        <taxon>Imparidentia</taxon>
        <taxon>Neoheterodontei</taxon>
        <taxon>Myida</taxon>
        <taxon>Dreissenoidea</taxon>
        <taxon>Dreissenidae</taxon>
        <taxon>Dreissena</taxon>
    </lineage>
</organism>
<dbReference type="Proteomes" id="UP000828390">
    <property type="component" value="Unassembled WGS sequence"/>
</dbReference>